<dbReference type="KEGG" id="tsph:KIH39_12135"/>
<keyword evidence="1" id="KW-0732">Signal</keyword>
<evidence type="ECO:0008006" key="4">
    <source>
        <dbReference type="Google" id="ProtNLM"/>
    </source>
</evidence>
<protein>
    <recommendedName>
        <fullName evidence="4">Outer membrane lipoprotein-sorting protein</fullName>
    </recommendedName>
</protein>
<evidence type="ECO:0000256" key="1">
    <source>
        <dbReference type="SAM" id="SignalP"/>
    </source>
</evidence>
<evidence type="ECO:0000313" key="2">
    <source>
        <dbReference type="EMBL" id="QVL34620.1"/>
    </source>
</evidence>
<keyword evidence="3" id="KW-1185">Reference proteome</keyword>
<dbReference type="AlphaFoldDB" id="A0A8E6B9E0"/>
<name>A0A8E6B9E0_9BACT</name>
<sequence length="246" mass="27441">MRLIAMLFVLVSVSLCCAQGEEEARKIVRAGIEKIGGLDKVTSLKSGVWKTSGVFQNKQSRGEFRGELPGRFRLDSTRIVNGETVKSARIVDGKKGWTILGNEVKPMSEEQVASFRNSFYHKQVANTLLPLLDKECSLSKLGTVKIDDEPTTIVKATREGYPDLLLFFSDKTGLVVKSFMNEKNEVSGKEKKVEIFYSQFKDFGGFHMASRVKTIQDGKPFQEAEITEFKASSERLPEGTFAPAKK</sequence>
<gene>
    <name evidence="2" type="ORF">KIH39_12135</name>
</gene>
<evidence type="ECO:0000313" key="3">
    <source>
        <dbReference type="Proteomes" id="UP000676194"/>
    </source>
</evidence>
<proteinExistence type="predicted"/>
<feature type="chain" id="PRO_5034952723" description="Outer membrane lipoprotein-sorting protein" evidence="1">
    <location>
        <begin position="19"/>
        <end position="246"/>
    </location>
</feature>
<dbReference type="Proteomes" id="UP000676194">
    <property type="component" value="Chromosome"/>
</dbReference>
<feature type="signal peptide" evidence="1">
    <location>
        <begin position="1"/>
        <end position="18"/>
    </location>
</feature>
<dbReference type="EMBL" id="CP074694">
    <property type="protein sequence ID" value="QVL34620.1"/>
    <property type="molecule type" value="Genomic_DNA"/>
</dbReference>
<dbReference type="RefSeq" id="WP_213499776.1">
    <property type="nucleotide sequence ID" value="NZ_CP074694.1"/>
</dbReference>
<organism evidence="2 3">
    <name type="scientific">Telmatocola sphagniphila</name>
    <dbReference type="NCBI Taxonomy" id="1123043"/>
    <lineage>
        <taxon>Bacteria</taxon>
        <taxon>Pseudomonadati</taxon>
        <taxon>Planctomycetota</taxon>
        <taxon>Planctomycetia</taxon>
        <taxon>Gemmatales</taxon>
        <taxon>Gemmataceae</taxon>
    </lineage>
</organism>
<reference evidence="2" key="1">
    <citation type="submission" date="2021-05" db="EMBL/GenBank/DDBJ databases">
        <title>Complete genome sequence of the cellulolytic planctomycete Telmatocola sphagniphila SP2T and characterization of the first cellulase from planctomycetes.</title>
        <authorList>
            <person name="Rakitin A.L."/>
            <person name="Beletsky A.V."/>
            <person name="Naumoff D.G."/>
            <person name="Kulichevskaya I.S."/>
            <person name="Mardanov A.V."/>
            <person name="Ravin N.V."/>
            <person name="Dedysh S.N."/>
        </authorList>
    </citation>
    <scope>NUCLEOTIDE SEQUENCE</scope>
    <source>
        <strain evidence="2">SP2T</strain>
    </source>
</reference>
<accession>A0A8E6B9E0</accession>